<proteinExistence type="predicted"/>
<evidence type="ECO:0000256" key="3">
    <source>
        <dbReference type="ARBA" id="ARBA00022989"/>
    </source>
</evidence>
<evidence type="ECO:0000313" key="7">
    <source>
        <dbReference type="EMBL" id="WOE74647.1"/>
    </source>
</evidence>
<evidence type="ECO:0000256" key="2">
    <source>
        <dbReference type="ARBA" id="ARBA00022692"/>
    </source>
</evidence>
<organism evidence="7 8">
    <name type="scientific">Alterisphingorhabdus coralli</name>
    <dbReference type="NCBI Taxonomy" id="3071408"/>
    <lineage>
        <taxon>Bacteria</taxon>
        <taxon>Pseudomonadati</taxon>
        <taxon>Pseudomonadota</taxon>
        <taxon>Alphaproteobacteria</taxon>
        <taxon>Sphingomonadales</taxon>
        <taxon>Sphingomonadaceae</taxon>
        <taxon>Alterisphingorhabdus (ex Yan et al. 2024)</taxon>
    </lineage>
</organism>
<comment type="subcellular location">
    <subcellularLocation>
        <location evidence="1">Membrane</location>
        <topology evidence="1">Multi-pass membrane protein</topology>
    </subcellularLocation>
</comment>
<evidence type="ECO:0000256" key="4">
    <source>
        <dbReference type="ARBA" id="ARBA00023136"/>
    </source>
</evidence>
<feature type="domain" description="EamA" evidence="6">
    <location>
        <begin position="147"/>
        <end position="274"/>
    </location>
</feature>
<dbReference type="InterPro" id="IPR050638">
    <property type="entry name" value="AA-Vitamin_Transporters"/>
</dbReference>
<name>A0AA97F7F4_9SPHN</name>
<keyword evidence="3 5" id="KW-1133">Transmembrane helix</keyword>
<evidence type="ECO:0000313" key="8">
    <source>
        <dbReference type="Proteomes" id="UP001302429"/>
    </source>
</evidence>
<keyword evidence="4 5" id="KW-0472">Membrane</keyword>
<dbReference type="PANTHER" id="PTHR32322">
    <property type="entry name" value="INNER MEMBRANE TRANSPORTER"/>
    <property type="match status" value="1"/>
</dbReference>
<evidence type="ECO:0000256" key="5">
    <source>
        <dbReference type="SAM" id="Phobius"/>
    </source>
</evidence>
<dbReference type="RefSeq" id="WP_317080907.1">
    <property type="nucleotide sequence ID" value="NZ_CP136594.1"/>
</dbReference>
<feature type="transmembrane region" description="Helical" evidence="5">
    <location>
        <begin position="117"/>
        <end position="135"/>
    </location>
</feature>
<sequence length="281" mass="29068">MLRITALLLLALLAFAGNSLLNRAALADGAIDWASFTIVRLVSGALMLTLLLGFRHGRNIWPRADSWPMALALSVYAAAFSLAYVQLSAGTGALILFALVQITMQGIGIVKGVRPNVVQWAGLALAFAGLLYLLLPGVTAPPLGATLMMALSGAAWGSYSWLGRSVDDPRLATARNFLGAVPLALLLLPFVGNAGTLEPYGFWLAIASGAVTSALGYILWYAVLPRISVTLAATAQLSVPAIAALGGVLLLGEGLDLRLIAGSLAIIGGIALTIIPGRSAR</sequence>
<keyword evidence="8" id="KW-1185">Reference proteome</keyword>
<dbReference type="AlphaFoldDB" id="A0AA97F7F4"/>
<reference evidence="7 8" key="1">
    <citation type="submission" date="2023-10" db="EMBL/GenBank/DDBJ databases">
        <title>Complete genome sequence of a Sphingomonadaceae bacterium.</title>
        <authorList>
            <person name="Yan C."/>
        </authorList>
    </citation>
    <scope>NUCLEOTIDE SEQUENCE [LARGE SCALE GENOMIC DNA]</scope>
    <source>
        <strain evidence="7 8">SCSIO 66989</strain>
    </source>
</reference>
<dbReference type="KEGG" id="acoa:RB602_12440"/>
<dbReference type="SUPFAM" id="SSF103481">
    <property type="entry name" value="Multidrug resistance efflux transporter EmrE"/>
    <property type="match status" value="1"/>
</dbReference>
<evidence type="ECO:0000256" key="1">
    <source>
        <dbReference type="ARBA" id="ARBA00004141"/>
    </source>
</evidence>
<evidence type="ECO:0000259" key="6">
    <source>
        <dbReference type="Pfam" id="PF00892"/>
    </source>
</evidence>
<feature type="transmembrane region" description="Helical" evidence="5">
    <location>
        <begin position="257"/>
        <end position="275"/>
    </location>
</feature>
<feature type="transmembrane region" description="Helical" evidence="5">
    <location>
        <begin position="33"/>
        <end position="54"/>
    </location>
</feature>
<feature type="transmembrane region" description="Helical" evidence="5">
    <location>
        <begin position="229"/>
        <end position="251"/>
    </location>
</feature>
<dbReference type="Pfam" id="PF00892">
    <property type="entry name" value="EamA"/>
    <property type="match status" value="1"/>
</dbReference>
<dbReference type="PANTHER" id="PTHR32322:SF9">
    <property type="entry name" value="AMINO-ACID METABOLITE EFFLUX PUMP-RELATED"/>
    <property type="match status" value="1"/>
</dbReference>
<feature type="transmembrane region" description="Helical" evidence="5">
    <location>
        <begin position="200"/>
        <end position="222"/>
    </location>
</feature>
<dbReference type="GO" id="GO:0016020">
    <property type="term" value="C:membrane"/>
    <property type="evidence" value="ECO:0007669"/>
    <property type="project" value="UniProtKB-SubCell"/>
</dbReference>
<dbReference type="EMBL" id="CP136594">
    <property type="protein sequence ID" value="WOE74647.1"/>
    <property type="molecule type" value="Genomic_DNA"/>
</dbReference>
<keyword evidence="2 5" id="KW-0812">Transmembrane</keyword>
<dbReference type="InterPro" id="IPR000620">
    <property type="entry name" value="EamA_dom"/>
</dbReference>
<dbReference type="InterPro" id="IPR037185">
    <property type="entry name" value="EmrE-like"/>
</dbReference>
<feature type="transmembrane region" description="Helical" evidence="5">
    <location>
        <begin position="174"/>
        <end position="194"/>
    </location>
</feature>
<gene>
    <name evidence="7" type="ORF">RB602_12440</name>
</gene>
<dbReference type="Proteomes" id="UP001302429">
    <property type="component" value="Chromosome"/>
</dbReference>
<accession>A0AA97F7F4</accession>
<feature type="transmembrane region" description="Helical" evidence="5">
    <location>
        <begin position="141"/>
        <end position="162"/>
    </location>
</feature>
<protein>
    <submittedName>
        <fullName evidence="7">DMT family transporter</fullName>
    </submittedName>
</protein>